<dbReference type="InterPro" id="IPR036761">
    <property type="entry name" value="TTHA0802/YceI-like_sf"/>
</dbReference>
<dbReference type="PANTHER" id="PTHR34406:SF1">
    <property type="entry name" value="PROTEIN YCEI"/>
    <property type="match status" value="1"/>
</dbReference>
<keyword evidence="4" id="KW-1185">Reference proteome</keyword>
<dbReference type="InterPro" id="IPR007372">
    <property type="entry name" value="Lipid/polyisoprenoid-bd_YceI"/>
</dbReference>
<dbReference type="SUPFAM" id="SSF101874">
    <property type="entry name" value="YceI-like"/>
    <property type="match status" value="1"/>
</dbReference>
<dbReference type="STRING" id="990371.SAMN05421813_10855"/>
<evidence type="ECO:0000313" key="3">
    <source>
        <dbReference type="EMBL" id="SDM23709.1"/>
    </source>
</evidence>
<feature type="domain" description="Lipid/polyisoprenoid-binding YceI-like" evidence="2">
    <location>
        <begin position="40"/>
        <end position="177"/>
    </location>
</feature>
<dbReference type="OrthoDB" id="116832at2"/>
<proteinExistence type="predicted"/>
<evidence type="ECO:0000313" key="4">
    <source>
        <dbReference type="Proteomes" id="UP000199226"/>
    </source>
</evidence>
<dbReference type="RefSeq" id="WP_090703098.1">
    <property type="nucleotide sequence ID" value="NZ_FNHH01000008.1"/>
</dbReference>
<accession>A0A1G9RK54</accession>
<sequence length="183" mass="20810">MKRFLIIPVFILISLCASAQNQLYSVKNSEFSFFSKAPLEDIEARNTKASSIINTANRELVVRIPITQFQFSNKLMQQHFNENYMESEKFPNATFKGKINEMIDFSKSGVYEVSASGTLNIHGVDKERIIKGKLIVGENALNLDARFDVMLIDHKIDIPKLVFKKIAEKIAVSASINYIPYKK</sequence>
<name>A0A1G9RK54_9SPHI</name>
<reference evidence="4" key="1">
    <citation type="submission" date="2016-10" db="EMBL/GenBank/DDBJ databases">
        <authorList>
            <person name="Varghese N."/>
            <person name="Submissions S."/>
        </authorList>
    </citation>
    <scope>NUCLEOTIDE SEQUENCE [LARGE SCALE GENOMIC DNA]</scope>
    <source>
        <strain evidence="4">DSM 24536</strain>
    </source>
</reference>
<dbReference type="Gene3D" id="2.40.128.110">
    <property type="entry name" value="Lipid/polyisoprenoid-binding, YceI-like"/>
    <property type="match status" value="1"/>
</dbReference>
<dbReference type="Pfam" id="PF04264">
    <property type="entry name" value="YceI"/>
    <property type="match status" value="1"/>
</dbReference>
<dbReference type="AlphaFoldDB" id="A0A1G9RK54"/>
<dbReference type="EMBL" id="FNHH01000008">
    <property type="protein sequence ID" value="SDM23709.1"/>
    <property type="molecule type" value="Genomic_DNA"/>
</dbReference>
<gene>
    <name evidence="3" type="ORF">SAMN05421813_10855</name>
</gene>
<evidence type="ECO:0000259" key="2">
    <source>
        <dbReference type="Pfam" id="PF04264"/>
    </source>
</evidence>
<evidence type="ECO:0000256" key="1">
    <source>
        <dbReference type="SAM" id="SignalP"/>
    </source>
</evidence>
<protein>
    <submittedName>
        <fullName evidence="3">YceI-like domain-containing protein</fullName>
    </submittedName>
</protein>
<organism evidence="3 4">
    <name type="scientific">Daejeonella rubra</name>
    <dbReference type="NCBI Taxonomy" id="990371"/>
    <lineage>
        <taxon>Bacteria</taxon>
        <taxon>Pseudomonadati</taxon>
        <taxon>Bacteroidota</taxon>
        <taxon>Sphingobacteriia</taxon>
        <taxon>Sphingobacteriales</taxon>
        <taxon>Sphingobacteriaceae</taxon>
        <taxon>Daejeonella</taxon>
    </lineage>
</organism>
<dbReference type="Proteomes" id="UP000199226">
    <property type="component" value="Unassembled WGS sequence"/>
</dbReference>
<feature type="signal peptide" evidence="1">
    <location>
        <begin position="1"/>
        <end position="19"/>
    </location>
</feature>
<keyword evidence="1" id="KW-0732">Signal</keyword>
<dbReference type="PANTHER" id="PTHR34406">
    <property type="entry name" value="PROTEIN YCEI"/>
    <property type="match status" value="1"/>
</dbReference>
<feature type="chain" id="PRO_5011484281" evidence="1">
    <location>
        <begin position="20"/>
        <end position="183"/>
    </location>
</feature>